<comment type="caution">
    <text evidence="1">The sequence shown here is derived from an EMBL/GenBank/DDBJ whole genome shotgun (WGS) entry which is preliminary data.</text>
</comment>
<dbReference type="PRINTS" id="PR00313">
    <property type="entry name" value="CABNDNGRPT"/>
</dbReference>
<evidence type="ECO:0000313" key="2">
    <source>
        <dbReference type="Proteomes" id="UP000031666"/>
    </source>
</evidence>
<dbReference type="InterPro" id="IPR011049">
    <property type="entry name" value="Serralysin-like_metalloprot_C"/>
</dbReference>
<dbReference type="STRING" id="1481914.JCM19241_3912"/>
<organism evidence="1 2">
    <name type="scientific">Vibrio ishigakensis</name>
    <dbReference type="NCBI Taxonomy" id="1481914"/>
    <lineage>
        <taxon>Bacteria</taxon>
        <taxon>Pseudomonadati</taxon>
        <taxon>Pseudomonadota</taxon>
        <taxon>Gammaproteobacteria</taxon>
        <taxon>Vibrionales</taxon>
        <taxon>Vibrionaceae</taxon>
        <taxon>Vibrio</taxon>
    </lineage>
</organism>
<reference evidence="1 2" key="2">
    <citation type="submission" date="2015-01" db="EMBL/GenBank/DDBJ databases">
        <authorList>
            <consortium name="NBRP consortium"/>
            <person name="Sawabe T."/>
            <person name="Meirelles P."/>
            <person name="Feng G."/>
            <person name="Sayaka M."/>
            <person name="Hattori M."/>
            <person name="Ohkuma M."/>
        </authorList>
    </citation>
    <scope>NUCLEOTIDE SEQUENCE [LARGE SCALE GENOMIC DNA]</scope>
    <source>
        <strain evidence="2">JCM 19241</strain>
    </source>
</reference>
<protein>
    <submittedName>
        <fullName evidence="1">Hemolysin-type calcium-binding region</fullName>
    </submittedName>
</protein>
<reference evidence="1 2" key="1">
    <citation type="submission" date="2015-01" db="EMBL/GenBank/DDBJ databases">
        <title>Vibrio sp. C94 JCM 19241 whole genome shotgun sequence.</title>
        <authorList>
            <person name="Sawabe T."/>
            <person name="Meirelles P."/>
            <person name="Feng G."/>
            <person name="Sayaka M."/>
            <person name="Hattori M."/>
            <person name="Ohkuma M."/>
        </authorList>
    </citation>
    <scope>NUCLEOTIDE SEQUENCE [LARGE SCALE GENOMIC DNA]</scope>
    <source>
        <strain evidence="2">JCM 19241</strain>
    </source>
</reference>
<accession>A0A0B8Q9N9</accession>
<dbReference type="EMBL" id="BBSC01000006">
    <property type="protein sequence ID" value="GAM76375.1"/>
    <property type="molecule type" value="Genomic_DNA"/>
</dbReference>
<dbReference type="Gene3D" id="2.150.10.10">
    <property type="entry name" value="Serralysin-like metalloprotease, C-terminal"/>
    <property type="match status" value="1"/>
</dbReference>
<gene>
    <name evidence="1" type="ORF">JCM19241_3912</name>
</gene>
<dbReference type="AlphaFoldDB" id="A0A0B8Q9N9"/>
<name>A0A0B8Q9N9_9VIBR</name>
<dbReference type="SUPFAM" id="SSF51120">
    <property type="entry name" value="beta-Roll"/>
    <property type="match status" value="1"/>
</dbReference>
<proteinExistence type="predicted"/>
<sequence>MNLSQGLNEVVNISLPDVTSGSGYTITFNINSEDFVTEELAWDATARDISRAFEQTLDLNYGQLIVTATDDGWDVEFAGLYSGQPMIGLISATEGVSALLSQAGTEVLDSLVDFDDSDYLDLEGGVGADDVDLSAFAGNSKISTLQGSDSIKGAQGINIIDAGAGDDFIYVSGETNDIIVGGEGEDTLIADMSGNTGAAHSFDLDNDQLETDLATINLLGIESAELIGSDDDDSFNATDFIGLSETTDIQLVNGWADLSEFSLLFTLDDDSAVLEIDTQGAQTLEELIALINIADDRETGAMFASFDQSSAQLSISGISAFSTLGSDTSILSVLGLDGQSVSNSLVTGVSMGLVASVQLSTQRGNGGSDTYLGSQGIDLFEIDDDDVSVDGKGGYDAVVASTTATHTQVDVADSSLTWKGDMQTDKSVSLTDIEQAQITATTGATLIDASSATVDVILDAADTNAELKGSSGINEYRINVAGRTDTDIVNVTVSDLATSSDVVFYGGGETFNIDNFDYATITGTNYSFVTETGGDLTIDSNVSIVGQSIKFEAGGTITVKKNVSTDDPDTAGSIGFYARHIVVEDGVSISAKGQTLQQSGDIDLIASDSRNKIKGLGFYNYDNVSASITIGAATIEGRDINIIAFAETNPDSPVNYGGDSLESDELSIKDF</sequence>
<evidence type="ECO:0000313" key="1">
    <source>
        <dbReference type="EMBL" id="GAM76375.1"/>
    </source>
</evidence>
<dbReference type="Proteomes" id="UP000031666">
    <property type="component" value="Unassembled WGS sequence"/>
</dbReference>